<dbReference type="GO" id="GO:0015341">
    <property type="term" value="F:zinc efflux antiporter activity"/>
    <property type="evidence" value="ECO:0007669"/>
    <property type="project" value="TreeGrafter"/>
</dbReference>
<dbReference type="EMBL" id="CP073078">
    <property type="protein sequence ID" value="QUD87325.1"/>
    <property type="molecule type" value="Genomic_DNA"/>
</dbReference>
<dbReference type="Gene3D" id="3.30.70.1350">
    <property type="entry name" value="Cation efflux protein, cytoplasmic domain"/>
    <property type="match status" value="1"/>
</dbReference>
<evidence type="ECO:0000256" key="5">
    <source>
        <dbReference type="ARBA" id="ARBA00022692"/>
    </source>
</evidence>
<dbReference type="InterPro" id="IPR050291">
    <property type="entry name" value="CDF_Transporter"/>
</dbReference>
<dbReference type="SUPFAM" id="SSF161111">
    <property type="entry name" value="Cation efflux protein transmembrane domain-like"/>
    <property type="match status" value="1"/>
</dbReference>
<keyword evidence="6 9" id="KW-1133">Transmembrane helix</keyword>
<evidence type="ECO:0000259" key="11">
    <source>
        <dbReference type="Pfam" id="PF16916"/>
    </source>
</evidence>
<evidence type="ECO:0000313" key="13">
    <source>
        <dbReference type="Proteomes" id="UP000676409"/>
    </source>
</evidence>
<evidence type="ECO:0000256" key="9">
    <source>
        <dbReference type="SAM" id="Phobius"/>
    </source>
</evidence>
<keyword evidence="5 9" id="KW-0812">Transmembrane</keyword>
<dbReference type="SUPFAM" id="SSF160240">
    <property type="entry name" value="Cation efflux protein cytoplasmic domain-like"/>
    <property type="match status" value="1"/>
</dbReference>
<dbReference type="NCBIfam" id="TIGR01297">
    <property type="entry name" value="CDF"/>
    <property type="match status" value="1"/>
</dbReference>
<feature type="transmembrane region" description="Helical" evidence="9">
    <location>
        <begin position="47"/>
        <end position="69"/>
    </location>
</feature>
<evidence type="ECO:0000256" key="4">
    <source>
        <dbReference type="ARBA" id="ARBA00022475"/>
    </source>
</evidence>
<dbReference type="InterPro" id="IPR027470">
    <property type="entry name" value="Cation_efflux_CTD"/>
</dbReference>
<proteinExistence type="inferred from homology"/>
<dbReference type="Pfam" id="PF16916">
    <property type="entry name" value="ZT_dimer"/>
    <property type="match status" value="1"/>
</dbReference>
<dbReference type="PANTHER" id="PTHR43840">
    <property type="entry name" value="MITOCHONDRIAL METAL TRANSPORTER 1-RELATED"/>
    <property type="match status" value="1"/>
</dbReference>
<dbReference type="GO" id="GO:0005886">
    <property type="term" value="C:plasma membrane"/>
    <property type="evidence" value="ECO:0007669"/>
    <property type="project" value="TreeGrafter"/>
</dbReference>
<dbReference type="GO" id="GO:0015093">
    <property type="term" value="F:ferrous iron transmembrane transporter activity"/>
    <property type="evidence" value="ECO:0007669"/>
    <property type="project" value="TreeGrafter"/>
</dbReference>
<feature type="domain" description="Cation efflux protein transmembrane" evidence="10">
    <location>
        <begin position="24"/>
        <end position="216"/>
    </location>
</feature>
<feature type="transmembrane region" description="Helical" evidence="9">
    <location>
        <begin position="163"/>
        <end position="184"/>
    </location>
</feature>
<organism evidence="12 13">
    <name type="scientific">Phenylobacterium montanum</name>
    <dbReference type="NCBI Taxonomy" id="2823693"/>
    <lineage>
        <taxon>Bacteria</taxon>
        <taxon>Pseudomonadati</taxon>
        <taxon>Pseudomonadota</taxon>
        <taxon>Alphaproteobacteria</taxon>
        <taxon>Caulobacterales</taxon>
        <taxon>Caulobacteraceae</taxon>
        <taxon>Phenylobacterium</taxon>
    </lineage>
</organism>
<sequence>MSAPEPAGLTVEESAALTRRITRLSLAVATVLSLAKIAAWINSGSVAMLASLADSALDMLAAATTFFAVRYAAEPPDREHRYGHGKAEAFGSLIQAGLVFASAALVGREAVDRLMHPEAVSNQVLDLWVMGASTGLTLLLVTAQSRVLRQAQSVAVTSDRTHYLVDIAANLVAFAGIGASMAIASPAPDALAGLIVAAWLVWGAVSVFRGASTELMDQELDRASRGRIIELMREDPRVRGVHQLRTRAAGPYIHIQMHCDLEPGLSLIDAHKIMVAAENRVLAAFPTADILIHPDPRGFAEPHGGPGFHEHHDGETTVSIH</sequence>
<evidence type="ECO:0000256" key="6">
    <source>
        <dbReference type="ARBA" id="ARBA00022989"/>
    </source>
</evidence>
<dbReference type="Gene3D" id="1.20.1510.10">
    <property type="entry name" value="Cation efflux protein transmembrane domain"/>
    <property type="match status" value="1"/>
</dbReference>
<dbReference type="InterPro" id="IPR027469">
    <property type="entry name" value="Cation_efflux_TMD_sf"/>
</dbReference>
<dbReference type="InterPro" id="IPR002524">
    <property type="entry name" value="Cation_efflux"/>
</dbReference>
<name>A0A975FXX2_9CAUL</name>
<feature type="domain" description="Cation efflux protein cytoplasmic" evidence="11">
    <location>
        <begin position="221"/>
        <end position="296"/>
    </location>
</feature>
<comment type="similarity">
    <text evidence="2">Belongs to the cation diffusion facilitator (CDF) transporter (TC 2.A.4) family.</text>
</comment>
<dbReference type="Pfam" id="PF01545">
    <property type="entry name" value="Cation_efflux"/>
    <property type="match status" value="1"/>
</dbReference>
<gene>
    <name evidence="12" type="ORF">KCG34_20080</name>
</gene>
<dbReference type="InterPro" id="IPR036837">
    <property type="entry name" value="Cation_efflux_CTD_sf"/>
</dbReference>
<dbReference type="Proteomes" id="UP000676409">
    <property type="component" value="Chromosome"/>
</dbReference>
<protein>
    <submittedName>
        <fullName evidence="12">Cation transporter</fullName>
    </submittedName>
</protein>
<dbReference type="AlphaFoldDB" id="A0A975FXX2"/>
<feature type="transmembrane region" description="Helical" evidence="9">
    <location>
        <begin position="21"/>
        <end position="41"/>
    </location>
</feature>
<evidence type="ECO:0000313" key="12">
    <source>
        <dbReference type="EMBL" id="QUD87325.1"/>
    </source>
</evidence>
<evidence type="ECO:0000256" key="7">
    <source>
        <dbReference type="ARBA" id="ARBA00023136"/>
    </source>
</evidence>
<dbReference type="GO" id="GO:0015086">
    <property type="term" value="F:cadmium ion transmembrane transporter activity"/>
    <property type="evidence" value="ECO:0007669"/>
    <property type="project" value="TreeGrafter"/>
</dbReference>
<keyword evidence="7 9" id="KW-0472">Membrane</keyword>
<evidence type="ECO:0000256" key="2">
    <source>
        <dbReference type="ARBA" id="ARBA00008114"/>
    </source>
</evidence>
<keyword evidence="3" id="KW-0813">Transport</keyword>
<evidence type="ECO:0000256" key="8">
    <source>
        <dbReference type="SAM" id="MobiDB-lite"/>
    </source>
</evidence>
<dbReference type="RefSeq" id="WP_211937377.1">
    <property type="nucleotide sequence ID" value="NZ_CP073078.1"/>
</dbReference>
<feature type="transmembrane region" description="Helical" evidence="9">
    <location>
        <begin position="127"/>
        <end position="143"/>
    </location>
</feature>
<dbReference type="InterPro" id="IPR058533">
    <property type="entry name" value="Cation_efflux_TM"/>
</dbReference>
<evidence type="ECO:0000256" key="1">
    <source>
        <dbReference type="ARBA" id="ARBA00004141"/>
    </source>
</evidence>
<evidence type="ECO:0000259" key="10">
    <source>
        <dbReference type="Pfam" id="PF01545"/>
    </source>
</evidence>
<dbReference type="PANTHER" id="PTHR43840:SF41">
    <property type="entry name" value="CATION-EFFLUX PUMP FIEF"/>
    <property type="match status" value="1"/>
</dbReference>
<keyword evidence="4" id="KW-1003">Cell membrane</keyword>
<dbReference type="KEGG" id="caul:KCG34_20080"/>
<feature type="region of interest" description="Disordered" evidence="8">
    <location>
        <begin position="300"/>
        <end position="321"/>
    </location>
</feature>
<feature type="transmembrane region" description="Helical" evidence="9">
    <location>
        <begin position="190"/>
        <end position="208"/>
    </location>
</feature>
<dbReference type="GO" id="GO:0006882">
    <property type="term" value="P:intracellular zinc ion homeostasis"/>
    <property type="evidence" value="ECO:0007669"/>
    <property type="project" value="TreeGrafter"/>
</dbReference>
<reference evidence="12" key="1">
    <citation type="submission" date="2021-04" db="EMBL/GenBank/DDBJ databases">
        <title>The complete genome sequence of Caulobacter sp. S6.</title>
        <authorList>
            <person name="Tang Y."/>
            <person name="Ouyang W."/>
            <person name="Liu Q."/>
            <person name="Huang B."/>
            <person name="Guo Z."/>
            <person name="Lei P."/>
        </authorList>
    </citation>
    <scope>NUCLEOTIDE SEQUENCE</scope>
    <source>
        <strain evidence="12">S6</strain>
    </source>
</reference>
<evidence type="ECO:0000256" key="3">
    <source>
        <dbReference type="ARBA" id="ARBA00022448"/>
    </source>
</evidence>
<comment type="subcellular location">
    <subcellularLocation>
        <location evidence="1">Membrane</location>
        <topology evidence="1">Multi-pass membrane protein</topology>
    </subcellularLocation>
</comment>
<accession>A0A975FXX2</accession>
<feature type="transmembrane region" description="Helical" evidence="9">
    <location>
        <begin position="89"/>
        <end position="107"/>
    </location>
</feature>
<keyword evidence="13" id="KW-1185">Reference proteome</keyword>